<comment type="caution">
    <text evidence="1">The sequence shown here is derived from an EMBL/GenBank/DDBJ whole genome shotgun (WGS) entry which is preliminary data.</text>
</comment>
<sequence length="299" mass="33734">MGNFGDVCDIPDSLVGSLVFKGGTSLSKSWELIERFSEDIDLVIDVSVLGFGEELSNSKIKELRKASCAFISGEFREGLEKELLDLGIPADLFSLKVAETTESDRDPQVLELYYESVLEKGGYLKEAVLIEIGARSLKEPSEQREISPIISQALGDFNIAGKPFSVLTVLPARTFLEKVFLLHEEFCKPAEKIRTERMSRHLYDLDRIMNTEHGKQALEDKDLYRGIVEHRAKFNLIRGIGSEKHGYHDISFIPLVEVLGAWENDYKAMQQSMIYGDSKTFKKLVGGMEGLTKRFRDVK</sequence>
<gene>
    <name evidence="1" type="ORF">ACFOUY_15760</name>
</gene>
<dbReference type="Gene3D" id="3.10.450.620">
    <property type="entry name" value="JHP933, nucleotidyltransferase-like core domain"/>
    <property type="match status" value="1"/>
</dbReference>
<dbReference type="RefSeq" id="WP_378962001.1">
    <property type="nucleotide sequence ID" value="NZ_JBHRXC010000016.1"/>
</dbReference>
<keyword evidence="2" id="KW-1185">Reference proteome</keyword>
<organism evidence="1 2">
    <name type="scientific">Pedobacter jamesrossensis</name>
    <dbReference type="NCBI Taxonomy" id="1908238"/>
    <lineage>
        <taxon>Bacteria</taxon>
        <taxon>Pseudomonadati</taxon>
        <taxon>Bacteroidota</taxon>
        <taxon>Sphingobacteriia</taxon>
        <taxon>Sphingobacteriales</taxon>
        <taxon>Sphingobacteriaceae</taxon>
        <taxon>Pedobacter</taxon>
    </lineage>
</organism>
<dbReference type="Pfam" id="PF08843">
    <property type="entry name" value="AbiEii"/>
    <property type="match status" value="1"/>
</dbReference>
<dbReference type="EMBL" id="JBHSBY010000135">
    <property type="protein sequence ID" value="MFC4198161.1"/>
    <property type="molecule type" value="Genomic_DNA"/>
</dbReference>
<dbReference type="GO" id="GO:0016740">
    <property type="term" value="F:transferase activity"/>
    <property type="evidence" value="ECO:0007669"/>
    <property type="project" value="UniProtKB-KW"/>
</dbReference>
<evidence type="ECO:0000313" key="1">
    <source>
        <dbReference type="EMBL" id="MFC4198161.1"/>
    </source>
</evidence>
<evidence type="ECO:0000313" key="2">
    <source>
        <dbReference type="Proteomes" id="UP001595792"/>
    </source>
</evidence>
<dbReference type="InterPro" id="IPR014942">
    <property type="entry name" value="AbiEii"/>
</dbReference>
<proteinExistence type="predicted"/>
<reference evidence="2" key="1">
    <citation type="journal article" date="2019" name="Int. J. Syst. Evol. Microbiol.">
        <title>The Global Catalogue of Microorganisms (GCM) 10K type strain sequencing project: providing services to taxonomists for standard genome sequencing and annotation.</title>
        <authorList>
            <consortium name="The Broad Institute Genomics Platform"/>
            <consortium name="The Broad Institute Genome Sequencing Center for Infectious Disease"/>
            <person name="Wu L."/>
            <person name="Ma J."/>
        </authorList>
    </citation>
    <scope>NUCLEOTIDE SEQUENCE [LARGE SCALE GENOMIC DNA]</scope>
    <source>
        <strain evidence="2">CCM 8689</strain>
    </source>
</reference>
<name>A0ABV8NMW1_9SPHI</name>
<dbReference type="Proteomes" id="UP001595792">
    <property type="component" value="Unassembled WGS sequence"/>
</dbReference>
<accession>A0ABV8NMW1</accession>
<keyword evidence="1" id="KW-0808">Transferase</keyword>
<protein>
    <submittedName>
        <fullName evidence="1">Nucleotidyl transferase AbiEii/AbiGii toxin family protein</fullName>
    </submittedName>
</protein>